<evidence type="ECO:0000256" key="3">
    <source>
        <dbReference type="ARBA" id="ARBA00011276"/>
    </source>
</evidence>
<dbReference type="GO" id="GO:0072546">
    <property type="term" value="C:EMC complex"/>
    <property type="evidence" value="ECO:0007669"/>
    <property type="project" value="InterPro"/>
</dbReference>
<evidence type="ECO:0000256" key="1">
    <source>
        <dbReference type="ARBA" id="ARBA00004115"/>
    </source>
</evidence>
<protein>
    <recommendedName>
        <fullName evidence="4">ER membrane protein complex subunit 1</fullName>
    </recommendedName>
</protein>
<evidence type="ECO:0000256" key="4">
    <source>
        <dbReference type="ARBA" id="ARBA00020824"/>
    </source>
</evidence>
<evidence type="ECO:0000259" key="13">
    <source>
        <dbReference type="Pfam" id="PF07774"/>
    </source>
</evidence>
<evidence type="ECO:0000256" key="5">
    <source>
        <dbReference type="ARBA" id="ARBA00022692"/>
    </source>
</evidence>
<dbReference type="SUPFAM" id="SSF50998">
    <property type="entry name" value="Quinoprotein alcohol dehydrogenase-like"/>
    <property type="match status" value="1"/>
</dbReference>
<evidence type="ECO:0000256" key="10">
    <source>
        <dbReference type="ARBA" id="ARBA00023180"/>
    </source>
</evidence>
<dbReference type="SUPFAM" id="SSF50978">
    <property type="entry name" value="WD40 repeat-like"/>
    <property type="match status" value="1"/>
</dbReference>
<evidence type="ECO:0000256" key="12">
    <source>
        <dbReference type="SAM" id="SignalP"/>
    </source>
</evidence>
<dbReference type="Pfam" id="PF07774">
    <property type="entry name" value="EMC1_C"/>
    <property type="match status" value="1"/>
</dbReference>
<sequence length="766" mass="85467">MIPGILATAVLGALLAPVQAVYSDEAFAVDWQLSSIGDYQCVFSNKPLEDDQLVVLSQYGADETLVTQLNETSGGVLVRYTVPLAVSDAMFVADAGQLVLKSAGDYVSLDLNSGLLVDNATADVSKSDSFSFVSSCVAPESQYKIATEDGSPVLSVSDKTMDAPIFKVQLPEQFNEISYFYTDFADSLRFVVSGDDSQYTYFNYTNGGANLTSTWTRDESLVDIVDSAFCEVKDLSINEVIAEMCDEMDSSNVLSAYFLRVSTNFNRAKTYMKKYQYSPGRIITAILKDNDLLGGHNEERARKRDLRFGLTKLLLVATKNGRLAALDISKQGKIVWNVKTSLTNIISLHYDPYSRVILVIDENGTAAKYGLMDEFVAPVGQQTIQLDVSSTSKIVKIKKLDVNDHTFHLTFADGTRQIVESVKNAPAVSNYFVTDHTEHSVNGYMVSNNKLIDTWSISTKENEKIVAFAARNSDDVVNVGNVLGNRTVLYKYLYPNLVSYAVVDVAENTLYVNLIDTVTGQLLYSQRHDNETVDVTSPINLVFGENWYVYSYFSSEPVPEQKLTVVELYESLTANERKSNPNITEYNPLNGNLNKPEVATRSYFFPEIIEEMVVSSTKYSITSKAIIVRLENGQITFIPKFVLNARSKEEELMSDDDKKEFMASPYIATIPINDHFIISHQRELMMGDNSKLVSSATNLESTSIVCEVGKDVFCTRIYPSGQFDVMSPTFQKFQLMGTIFIIFVILYYMRPAVATKKLKLLWLVKD</sequence>
<evidence type="ECO:0000256" key="8">
    <source>
        <dbReference type="ARBA" id="ARBA00022989"/>
    </source>
</evidence>
<name>A0AAV5RZ27_MAUHU</name>
<evidence type="ECO:0000256" key="7">
    <source>
        <dbReference type="ARBA" id="ARBA00022824"/>
    </source>
</evidence>
<comment type="similarity">
    <text evidence="2">Belongs to the EMC1 family.</text>
</comment>
<dbReference type="AlphaFoldDB" id="A0AAV5RZ27"/>
<keyword evidence="8 11" id="KW-1133">Transmembrane helix</keyword>
<dbReference type="InterPro" id="IPR011678">
    <property type="entry name" value="EMC1_C"/>
</dbReference>
<keyword evidence="7" id="KW-0256">Endoplasmic reticulum</keyword>
<dbReference type="GO" id="GO:0034975">
    <property type="term" value="P:protein folding in endoplasmic reticulum"/>
    <property type="evidence" value="ECO:0007669"/>
    <property type="project" value="TreeGrafter"/>
</dbReference>
<keyword evidence="15" id="KW-1185">Reference proteome</keyword>
<keyword evidence="10" id="KW-0325">Glycoprotein</keyword>
<feature type="chain" id="PRO_5043966503" description="ER membrane protein complex subunit 1" evidence="12">
    <location>
        <begin position="21"/>
        <end position="766"/>
    </location>
</feature>
<evidence type="ECO:0000313" key="14">
    <source>
        <dbReference type="EMBL" id="GMM56627.1"/>
    </source>
</evidence>
<dbReference type="PANTHER" id="PTHR21573">
    <property type="entry name" value="ER MEMBRANE PROTEIN COMPLEX SUBUNIT 1"/>
    <property type="match status" value="1"/>
</dbReference>
<evidence type="ECO:0000256" key="9">
    <source>
        <dbReference type="ARBA" id="ARBA00023136"/>
    </source>
</evidence>
<feature type="domain" description="ER membrane protein complex subunit 1 C-terminal" evidence="13">
    <location>
        <begin position="545"/>
        <end position="762"/>
    </location>
</feature>
<comment type="subcellular location">
    <subcellularLocation>
        <location evidence="1">Endoplasmic reticulum membrane</location>
        <topology evidence="1">Single-pass type I membrane protein</topology>
    </subcellularLocation>
</comment>
<comment type="caution">
    <text evidence="14">The sequence shown here is derived from an EMBL/GenBank/DDBJ whole genome shotgun (WGS) entry which is preliminary data.</text>
</comment>
<feature type="transmembrane region" description="Helical" evidence="11">
    <location>
        <begin position="733"/>
        <end position="749"/>
    </location>
</feature>
<feature type="signal peptide" evidence="12">
    <location>
        <begin position="1"/>
        <end position="20"/>
    </location>
</feature>
<evidence type="ECO:0000256" key="6">
    <source>
        <dbReference type="ARBA" id="ARBA00022729"/>
    </source>
</evidence>
<dbReference type="InterPro" id="IPR026895">
    <property type="entry name" value="EMC1"/>
</dbReference>
<keyword evidence="9 11" id="KW-0472">Membrane</keyword>
<evidence type="ECO:0000256" key="2">
    <source>
        <dbReference type="ARBA" id="ARBA00007904"/>
    </source>
</evidence>
<dbReference type="InterPro" id="IPR036322">
    <property type="entry name" value="WD40_repeat_dom_sf"/>
</dbReference>
<dbReference type="Proteomes" id="UP001377567">
    <property type="component" value="Unassembled WGS sequence"/>
</dbReference>
<organism evidence="14 15">
    <name type="scientific">Maudiozyma humilis</name>
    <name type="common">Sour dough yeast</name>
    <name type="synonym">Kazachstania humilis</name>
    <dbReference type="NCBI Taxonomy" id="51915"/>
    <lineage>
        <taxon>Eukaryota</taxon>
        <taxon>Fungi</taxon>
        <taxon>Dikarya</taxon>
        <taxon>Ascomycota</taxon>
        <taxon>Saccharomycotina</taxon>
        <taxon>Saccharomycetes</taxon>
        <taxon>Saccharomycetales</taxon>
        <taxon>Saccharomycetaceae</taxon>
        <taxon>Maudiozyma</taxon>
    </lineage>
</organism>
<reference evidence="14 15" key="1">
    <citation type="journal article" date="2023" name="Elife">
        <title>Identification of key yeast species and microbe-microbe interactions impacting larval growth of Drosophila in the wild.</title>
        <authorList>
            <person name="Mure A."/>
            <person name="Sugiura Y."/>
            <person name="Maeda R."/>
            <person name="Honda K."/>
            <person name="Sakurai N."/>
            <person name="Takahashi Y."/>
            <person name="Watada M."/>
            <person name="Katoh T."/>
            <person name="Gotoh A."/>
            <person name="Gotoh Y."/>
            <person name="Taniguchi I."/>
            <person name="Nakamura K."/>
            <person name="Hayashi T."/>
            <person name="Katayama T."/>
            <person name="Uemura T."/>
            <person name="Hattori Y."/>
        </authorList>
    </citation>
    <scope>NUCLEOTIDE SEQUENCE [LARGE SCALE GENOMIC DNA]</scope>
    <source>
        <strain evidence="14 15">KH-74</strain>
    </source>
</reference>
<comment type="subunit">
    <text evidence="3">Component of the ER membrane protein complex (EMC).</text>
</comment>
<gene>
    <name evidence="14" type="ORF">DAKH74_032430</name>
</gene>
<keyword evidence="5 11" id="KW-0812">Transmembrane</keyword>
<evidence type="ECO:0000256" key="11">
    <source>
        <dbReference type="SAM" id="Phobius"/>
    </source>
</evidence>
<dbReference type="EMBL" id="BTGD01000010">
    <property type="protein sequence ID" value="GMM56627.1"/>
    <property type="molecule type" value="Genomic_DNA"/>
</dbReference>
<dbReference type="PANTHER" id="PTHR21573:SF0">
    <property type="entry name" value="ER MEMBRANE PROTEIN COMPLEX SUBUNIT 1"/>
    <property type="match status" value="1"/>
</dbReference>
<keyword evidence="6 12" id="KW-0732">Signal</keyword>
<proteinExistence type="inferred from homology"/>
<evidence type="ECO:0000313" key="15">
    <source>
        <dbReference type="Proteomes" id="UP001377567"/>
    </source>
</evidence>
<dbReference type="InterPro" id="IPR011047">
    <property type="entry name" value="Quinoprotein_ADH-like_sf"/>
</dbReference>
<accession>A0AAV5RZ27</accession>